<organism evidence="1 2">
    <name type="scientific">Quercus suber</name>
    <name type="common">Cork oak</name>
    <dbReference type="NCBI Taxonomy" id="58331"/>
    <lineage>
        <taxon>Eukaryota</taxon>
        <taxon>Viridiplantae</taxon>
        <taxon>Streptophyta</taxon>
        <taxon>Embryophyta</taxon>
        <taxon>Tracheophyta</taxon>
        <taxon>Spermatophyta</taxon>
        <taxon>Magnoliopsida</taxon>
        <taxon>eudicotyledons</taxon>
        <taxon>Gunneridae</taxon>
        <taxon>Pentapetalae</taxon>
        <taxon>rosids</taxon>
        <taxon>fabids</taxon>
        <taxon>Fagales</taxon>
        <taxon>Fagaceae</taxon>
        <taxon>Quercus</taxon>
    </lineage>
</organism>
<sequence length="127" mass="14540">GLIRHKSTFVSILNACANHVIKDLGKQVHGYITRIKYGTIKNATKVFKGMPLSDLVSWTFLIYHMGINKMPKKPDKNSPFILVLHDIRSINSKIVPTKMRSLQLHLESFELHQEWQQAFQQLISGVS</sequence>
<dbReference type="AlphaFoldDB" id="A0AAW0IUN2"/>
<dbReference type="Proteomes" id="UP000237347">
    <property type="component" value="Unassembled WGS sequence"/>
</dbReference>
<name>A0AAW0IUN2_QUESU</name>
<evidence type="ECO:0000313" key="2">
    <source>
        <dbReference type="Proteomes" id="UP000237347"/>
    </source>
</evidence>
<proteinExistence type="predicted"/>
<evidence type="ECO:0000313" key="1">
    <source>
        <dbReference type="EMBL" id="KAK7817942.1"/>
    </source>
</evidence>
<comment type="caution">
    <text evidence="1">The sequence shown here is derived from an EMBL/GenBank/DDBJ whole genome shotgun (WGS) entry which is preliminary data.</text>
</comment>
<protein>
    <submittedName>
        <fullName evidence="1">Pentatricopeptide repeat-containing protein</fullName>
    </submittedName>
</protein>
<gene>
    <name evidence="1" type="primary">PCMP-H5_8</name>
    <name evidence="1" type="ORF">CFP56_042031</name>
</gene>
<accession>A0AAW0IUN2</accession>
<dbReference type="EMBL" id="PKMF04000855">
    <property type="protein sequence ID" value="KAK7817942.1"/>
    <property type="molecule type" value="Genomic_DNA"/>
</dbReference>
<keyword evidence="2" id="KW-1185">Reference proteome</keyword>
<feature type="non-terminal residue" evidence="1">
    <location>
        <position position="1"/>
    </location>
</feature>
<reference evidence="1 2" key="1">
    <citation type="journal article" date="2018" name="Sci. Data">
        <title>The draft genome sequence of cork oak.</title>
        <authorList>
            <person name="Ramos A.M."/>
            <person name="Usie A."/>
            <person name="Barbosa P."/>
            <person name="Barros P.M."/>
            <person name="Capote T."/>
            <person name="Chaves I."/>
            <person name="Simoes F."/>
            <person name="Abreu I."/>
            <person name="Carrasquinho I."/>
            <person name="Faro C."/>
            <person name="Guimaraes J.B."/>
            <person name="Mendonca D."/>
            <person name="Nobrega F."/>
            <person name="Rodrigues L."/>
            <person name="Saibo N.J.M."/>
            <person name="Varela M.C."/>
            <person name="Egas C."/>
            <person name="Matos J."/>
            <person name="Miguel C.M."/>
            <person name="Oliveira M.M."/>
            <person name="Ricardo C.P."/>
            <person name="Goncalves S."/>
        </authorList>
    </citation>
    <scope>NUCLEOTIDE SEQUENCE [LARGE SCALE GENOMIC DNA]</scope>
    <source>
        <strain evidence="2">cv. HL8</strain>
    </source>
</reference>